<evidence type="ECO:0000259" key="1">
    <source>
        <dbReference type="Pfam" id="PF01498"/>
    </source>
</evidence>
<comment type="caution">
    <text evidence="3">The sequence shown here is derived from an EMBL/GenBank/DDBJ whole genome shotgun (WGS) entry which is preliminary data.</text>
</comment>
<dbReference type="RefSeq" id="XP_064678430.1">
    <property type="nucleotide sequence ID" value="XM_064826570.1"/>
</dbReference>
<evidence type="ECO:0008006" key="5">
    <source>
        <dbReference type="Google" id="ProtNLM"/>
    </source>
</evidence>
<dbReference type="InterPro" id="IPR036397">
    <property type="entry name" value="RNaseH_sf"/>
</dbReference>
<sequence length="291" mass="33400">MKAIAVSKVNSAITMLRSGVSTREIAEKLSLGKSTIGRVRMEHCPGVKTSKGGGPTVLSEADKRYCVQKVTKERVSSVVKVTKILEKDFQMKVHPETVRRALRTAGLGAFEKEKKPLLSDANVKKRLAWCKQHKDWTVDDWKRVIWTDETKINRFYSDGRQWAWIRSDEQLQNHHVKLTVKHGGGSITLWSAITYAGVGWKCMINGNMDKALYKKILQDELEQTIAFSVEKLGFSREQVIFQQDNDPKHTSNSVKDYLQEQSYQVMEWPPQSPDLNPIENMWVLLKRRLNE</sequence>
<dbReference type="InterPro" id="IPR052338">
    <property type="entry name" value="Transposase_5"/>
</dbReference>
<name>A0AAN7D759_9FUNG</name>
<organism evidence="3 4">
    <name type="scientific">Mucor velutinosus</name>
    <dbReference type="NCBI Taxonomy" id="708070"/>
    <lineage>
        <taxon>Eukaryota</taxon>
        <taxon>Fungi</taxon>
        <taxon>Fungi incertae sedis</taxon>
        <taxon>Mucoromycota</taxon>
        <taxon>Mucoromycotina</taxon>
        <taxon>Mucoromycetes</taxon>
        <taxon>Mucorales</taxon>
        <taxon>Mucorineae</taxon>
        <taxon>Mucoraceae</taxon>
        <taxon>Mucor</taxon>
    </lineage>
</organism>
<evidence type="ECO:0000313" key="3">
    <source>
        <dbReference type="EMBL" id="KAK4511764.1"/>
    </source>
</evidence>
<dbReference type="InterPro" id="IPR038717">
    <property type="entry name" value="Tc1-like_DDE_dom"/>
</dbReference>
<dbReference type="Pfam" id="PF13358">
    <property type="entry name" value="DDE_3"/>
    <property type="match status" value="1"/>
</dbReference>
<keyword evidence="4" id="KW-1185">Reference proteome</keyword>
<protein>
    <recommendedName>
        <fullName evidence="5">Transposase</fullName>
    </recommendedName>
</protein>
<proteinExistence type="predicted"/>
<evidence type="ECO:0000259" key="2">
    <source>
        <dbReference type="Pfam" id="PF13358"/>
    </source>
</evidence>
<dbReference type="Pfam" id="PF01498">
    <property type="entry name" value="HTH_Tnp_Tc3_2"/>
    <property type="match status" value="1"/>
</dbReference>
<reference evidence="3 4" key="1">
    <citation type="submission" date="2022-11" db="EMBL/GenBank/DDBJ databases">
        <title>Mucor velutinosus strain NIH1002 WGS.</title>
        <authorList>
            <person name="Subramanian P."/>
            <person name="Mullikin J.C."/>
            <person name="Segre J.A."/>
            <person name="Zelazny A.M."/>
        </authorList>
    </citation>
    <scope>NUCLEOTIDE SEQUENCE [LARGE SCALE GENOMIC DNA]</scope>
    <source>
        <strain evidence="3 4">NIH1002</strain>
    </source>
</reference>
<dbReference type="SUPFAM" id="SSF46689">
    <property type="entry name" value="Homeodomain-like"/>
    <property type="match status" value="1"/>
</dbReference>
<dbReference type="GO" id="GO:0015074">
    <property type="term" value="P:DNA integration"/>
    <property type="evidence" value="ECO:0007669"/>
    <property type="project" value="InterPro"/>
</dbReference>
<accession>A0AAN7D759</accession>
<feature type="domain" description="Transposase Tc1-like" evidence="1">
    <location>
        <begin position="63"/>
        <end position="135"/>
    </location>
</feature>
<dbReference type="Proteomes" id="UP001304243">
    <property type="component" value="Unassembled WGS sequence"/>
</dbReference>
<dbReference type="Gene3D" id="3.30.420.10">
    <property type="entry name" value="Ribonuclease H-like superfamily/Ribonuclease H"/>
    <property type="match status" value="1"/>
</dbReference>
<dbReference type="GO" id="GO:0003677">
    <property type="term" value="F:DNA binding"/>
    <property type="evidence" value="ECO:0007669"/>
    <property type="project" value="InterPro"/>
</dbReference>
<evidence type="ECO:0000313" key="4">
    <source>
        <dbReference type="Proteomes" id="UP001304243"/>
    </source>
</evidence>
<dbReference type="EMBL" id="JASEJX010000028">
    <property type="protein sequence ID" value="KAK4511764.1"/>
    <property type="molecule type" value="Genomic_DNA"/>
</dbReference>
<feature type="domain" description="Tc1-like transposase DDE" evidence="2">
    <location>
        <begin position="143"/>
        <end position="290"/>
    </location>
</feature>
<dbReference type="GO" id="GO:0006313">
    <property type="term" value="P:DNA transposition"/>
    <property type="evidence" value="ECO:0007669"/>
    <property type="project" value="InterPro"/>
</dbReference>
<gene>
    <name evidence="3" type="ORF">ATC70_007309</name>
</gene>
<dbReference type="PANTHER" id="PTHR23022:SF134">
    <property type="entry name" value="TRANSPOSABLE ELEMENT TC1 TRANSPOSASE"/>
    <property type="match status" value="1"/>
</dbReference>
<dbReference type="InterPro" id="IPR009057">
    <property type="entry name" value="Homeodomain-like_sf"/>
</dbReference>
<dbReference type="InterPro" id="IPR002492">
    <property type="entry name" value="Transposase_Tc1-like"/>
</dbReference>
<dbReference type="GeneID" id="89950995"/>
<dbReference type="PANTHER" id="PTHR23022">
    <property type="entry name" value="TRANSPOSABLE ELEMENT-RELATED"/>
    <property type="match status" value="1"/>
</dbReference>
<dbReference type="AlphaFoldDB" id="A0AAN7D759"/>